<evidence type="ECO:0000256" key="1">
    <source>
        <dbReference type="ARBA" id="ARBA00004496"/>
    </source>
</evidence>
<evidence type="ECO:0000256" key="3">
    <source>
        <dbReference type="ARBA" id="ARBA00023054"/>
    </source>
</evidence>
<dbReference type="InterPro" id="IPR047176">
    <property type="entry name" value="FRMD4A/B"/>
</dbReference>
<feature type="domain" description="Cytohesin Ubiquitin Protein Inducing" evidence="6">
    <location>
        <begin position="2"/>
        <end position="106"/>
    </location>
</feature>
<feature type="compositionally biased region" description="Polar residues" evidence="5">
    <location>
        <begin position="691"/>
        <end position="706"/>
    </location>
</feature>
<dbReference type="GO" id="GO:0005737">
    <property type="term" value="C:cytoplasm"/>
    <property type="evidence" value="ECO:0007669"/>
    <property type="project" value="UniProtKB-SubCell"/>
</dbReference>
<accession>A0AAW2HZZ3</accession>
<feature type="compositionally biased region" description="Basic residues" evidence="5">
    <location>
        <begin position="272"/>
        <end position="283"/>
    </location>
</feature>
<name>A0AAW2HZZ3_9NEOP</name>
<reference evidence="7" key="1">
    <citation type="journal article" date="2024" name="Gigascience">
        <title>Chromosome-level genome of the poultry shaft louse Menopon gallinae provides insight into the host-switching and adaptive evolution of parasitic lice.</title>
        <authorList>
            <person name="Xu Y."/>
            <person name="Ma L."/>
            <person name="Liu S."/>
            <person name="Liang Y."/>
            <person name="Liu Q."/>
            <person name="He Z."/>
            <person name="Tian L."/>
            <person name="Duan Y."/>
            <person name="Cai W."/>
            <person name="Li H."/>
            <person name="Song F."/>
        </authorList>
    </citation>
    <scope>NUCLEOTIDE SEQUENCE</scope>
    <source>
        <strain evidence="7">Cailab_2023a</strain>
    </source>
</reference>
<protein>
    <recommendedName>
        <fullName evidence="6">Cytohesin Ubiquitin Protein Inducing domain-containing protein</fullName>
    </recommendedName>
</protein>
<dbReference type="InterPro" id="IPR021774">
    <property type="entry name" value="CUPID"/>
</dbReference>
<proteinExistence type="predicted"/>
<feature type="region of interest" description="Disordered" evidence="5">
    <location>
        <begin position="134"/>
        <end position="153"/>
    </location>
</feature>
<feature type="compositionally biased region" description="Polar residues" evidence="5">
    <location>
        <begin position="234"/>
        <end position="248"/>
    </location>
</feature>
<feature type="coiled-coil region" evidence="4">
    <location>
        <begin position="2"/>
        <end position="29"/>
    </location>
</feature>
<feature type="compositionally biased region" description="Low complexity" evidence="5">
    <location>
        <begin position="212"/>
        <end position="222"/>
    </location>
</feature>
<dbReference type="GO" id="GO:0090162">
    <property type="term" value="P:establishment of epithelial cell polarity"/>
    <property type="evidence" value="ECO:0007669"/>
    <property type="project" value="InterPro"/>
</dbReference>
<gene>
    <name evidence="7" type="ORF">PYX00_003344</name>
</gene>
<evidence type="ECO:0000256" key="4">
    <source>
        <dbReference type="SAM" id="Coils"/>
    </source>
</evidence>
<dbReference type="AlphaFoldDB" id="A0AAW2HZZ3"/>
<evidence type="ECO:0000256" key="2">
    <source>
        <dbReference type="ARBA" id="ARBA00022490"/>
    </source>
</evidence>
<sequence length="770" mass="87149">MVATLQSRKEALEAKILEKNEELKKLCLQEADLTGVIPPEIPLEPGEPPPPIRRRVGTSFSFPQNLLNNIKDADDESLIALEVECKVQTNIAEAALTLANDTTVNKAARRKHRLMYRQSQRRLSELEARLNLLRQGKAEQGKPQQVKKKPRPNTTAVENLGYMWSKGQPQVDNQQYNGSNWMNKRGYSADELDGSRELSHSDIFGSLHRSYKSSGASQGSSSPKVDLDSEDSKSQSLSGLHITNQFPSTGSYPSIQDMLINKPNVKVSTNTSHHKRSPKRAVVRKQWDTQSAGGTLLPNQTYPDHSHQPNLSRAQSLGSVEANSQRSGKASWNAHDFPLEGGSAKEKEWYETSLDSAPSPPLRTLSRLPSTARMLYQMQEMQSREWNGMGMSGIQQSNSNPALSTPNPTHRSVVRSVSAYQTAENSVTDELAHSMQQMNLSVTPKPRVTNYYVNDNTGLMQNEFGYGHIQSDNRNFHDFSKNKEHLFYQPELKQKQEFAQLDAEGDEKYVQSDNVSLIRQNSLTLHKYKGNALEPEAMIKKQETVQDNNFRQNDAIYINIPEDNAECSTMKNWMSDGEYARSEGKPEFQPKPKVATQPYYHSTKPKQQAEKIENLQYQAARNRYNVENQPNVPVHHPPHAITQNEITFDTVVPFESPQNHTVVQAGKWQPYREVTKPFEMSDFYKYSTKFRQNNLNTPKPQTNRASTPEIPRSSPNALNQKAVYTPLRPMTCHPIESKPNHLAMPPNQVESFDDEIDHNHLVEVSLPEIV</sequence>
<keyword evidence="2" id="KW-0963">Cytoplasm</keyword>
<feature type="region of interest" description="Disordered" evidence="5">
    <location>
        <begin position="210"/>
        <end position="248"/>
    </location>
</feature>
<feature type="region of interest" description="Disordered" evidence="5">
    <location>
        <begin position="292"/>
        <end position="311"/>
    </location>
</feature>
<comment type="subcellular location">
    <subcellularLocation>
        <location evidence="1">Cytoplasm</location>
    </subcellularLocation>
</comment>
<feature type="compositionally biased region" description="Polar residues" evidence="5">
    <location>
        <begin position="316"/>
        <end position="330"/>
    </location>
</feature>
<evidence type="ECO:0000313" key="7">
    <source>
        <dbReference type="EMBL" id="KAL0275520.1"/>
    </source>
</evidence>
<evidence type="ECO:0000259" key="6">
    <source>
        <dbReference type="Pfam" id="PF11819"/>
    </source>
</evidence>
<evidence type="ECO:0000256" key="5">
    <source>
        <dbReference type="SAM" id="MobiDB-lite"/>
    </source>
</evidence>
<keyword evidence="3 4" id="KW-0175">Coiled coil</keyword>
<feature type="region of interest" description="Disordered" evidence="5">
    <location>
        <begin position="316"/>
        <end position="338"/>
    </location>
</feature>
<feature type="region of interest" description="Disordered" evidence="5">
    <location>
        <begin position="691"/>
        <end position="716"/>
    </location>
</feature>
<comment type="caution">
    <text evidence="7">The sequence shown here is derived from an EMBL/GenBank/DDBJ whole genome shotgun (WGS) entry which is preliminary data.</text>
</comment>
<organism evidence="7">
    <name type="scientific">Menopon gallinae</name>
    <name type="common">poultry shaft louse</name>
    <dbReference type="NCBI Taxonomy" id="328185"/>
    <lineage>
        <taxon>Eukaryota</taxon>
        <taxon>Metazoa</taxon>
        <taxon>Ecdysozoa</taxon>
        <taxon>Arthropoda</taxon>
        <taxon>Hexapoda</taxon>
        <taxon>Insecta</taxon>
        <taxon>Pterygota</taxon>
        <taxon>Neoptera</taxon>
        <taxon>Paraneoptera</taxon>
        <taxon>Psocodea</taxon>
        <taxon>Troctomorpha</taxon>
        <taxon>Phthiraptera</taxon>
        <taxon>Amblycera</taxon>
        <taxon>Menoponidae</taxon>
        <taxon>Menopon</taxon>
    </lineage>
</organism>
<dbReference type="Pfam" id="PF11819">
    <property type="entry name" value="CUPID"/>
    <property type="match status" value="1"/>
</dbReference>
<feature type="region of interest" description="Disordered" evidence="5">
    <location>
        <begin position="267"/>
        <end position="287"/>
    </location>
</feature>
<dbReference type="PANTHER" id="PTHR46079:SF2">
    <property type="entry name" value="FERM DOMAIN-CONTAINING PROTEIN"/>
    <property type="match status" value="1"/>
</dbReference>
<dbReference type="PANTHER" id="PTHR46079">
    <property type="entry name" value="FERM DOMAIN-CONTAINING PROTEIN 4"/>
    <property type="match status" value="1"/>
</dbReference>
<dbReference type="EMBL" id="JARGDH010000002">
    <property type="protein sequence ID" value="KAL0275520.1"/>
    <property type="molecule type" value="Genomic_DNA"/>
</dbReference>